<evidence type="ECO:0000259" key="13">
    <source>
        <dbReference type="Pfam" id="PF02709"/>
    </source>
</evidence>
<dbReference type="GO" id="GO:0033842">
    <property type="term" value="F:N-acetyl-beta-glucosaminyl-derivative 4-beta-N-acetylgalactosaminyltransferase activity"/>
    <property type="evidence" value="ECO:0007669"/>
    <property type="project" value="TreeGrafter"/>
</dbReference>
<dbReference type="AlphaFoldDB" id="A0A2A2LDM2"/>
<dbReference type="CDD" id="cd00899">
    <property type="entry name" value="b4GalT"/>
    <property type="match status" value="1"/>
</dbReference>
<evidence type="ECO:0000256" key="10">
    <source>
        <dbReference type="ARBA" id="ARBA00023180"/>
    </source>
</evidence>
<evidence type="ECO:0000256" key="11">
    <source>
        <dbReference type="RuleBase" id="RU368121"/>
    </source>
</evidence>
<keyword evidence="16" id="KW-1185">Reference proteome</keyword>
<dbReference type="GO" id="GO:0005794">
    <property type="term" value="C:Golgi apparatus"/>
    <property type="evidence" value="ECO:0007669"/>
    <property type="project" value="TreeGrafter"/>
</dbReference>
<dbReference type="EC" id="2.4.1.-" evidence="11"/>
<reference evidence="15 16" key="1">
    <citation type="journal article" date="2017" name="Curr. Biol.">
        <title>Genome architecture and evolution of a unichromosomal asexual nematode.</title>
        <authorList>
            <person name="Fradin H."/>
            <person name="Zegar C."/>
            <person name="Gutwein M."/>
            <person name="Lucas J."/>
            <person name="Kovtun M."/>
            <person name="Corcoran D."/>
            <person name="Baugh L.R."/>
            <person name="Kiontke K."/>
            <person name="Gunsalus K."/>
            <person name="Fitch D.H."/>
            <person name="Piano F."/>
        </authorList>
    </citation>
    <scope>NUCLEOTIDE SEQUENCE [LARGE SCALE GENOMIC DNA]</scope>
    <source>
        <strain evidence="15">PF1309</strain>
    </source>
</reference>
<dbReference type="GO" id="GO:0006688">
    <property type="term" value="P:glycosphingolipid biosynthetic process"/>
    <property type="evidence" value="ECO:0007669"/>
    <property type="project" value="TreeGrafter"/>
</dbReference>
<dbReference type="InterPro" id="IPR029044">
    <property type="entry name" value="Nucleotide-diphossugar_trans"/>
</dbReference>
<evidence type="ECO:0000256" key="5">
    <source>
        <dbReference type="ARBA" id="ARBA00022679"/>
    </source>
</evidence>
<sequence>MQSFTDPNVCPRRVDQRVLAGWRWCASWPGGMPQWSRLQFLLLFCCILAFMHIALNGIPSFVGGPLTLSYVEMNPLDEVLLNTATNGPLLYTRKGTNKKRSQAKSTTVSIRPGSTEGLPKDDFDRSKKYSFTLQKRDLDYCPNPPPSLVGPIRVFMDSPSMEQMIRIHRRVENGGHGFPKDCRARHRVGIVVPYRDRESHLRIFLHNLHLLLKKQQIDYVILVVEPIANQTFNRAKLMNIGYSEGLKLYPFQCFIFHDVDLLPEDDRNLYSCPVQPRHMSVAVDKFNYALPYKTIFGGISAMTIQHMQMINGFSNDYWGWGGEDDDLSTRTNSAGLKISRYPQQIARYKMIKHGKDTANPINYCRFKLMARTEYRYKKDGLNTLRYDMVAIEKKPLYTKILVDLREGEERETLKLLIPQC</sequence>
<dbReference type="Pfam" id="PF02709">
    <property type="entry name" value="Glyco_transf_7C"/>
    <property type="match status" value="1"/>
</dbReference>
<keyword evidence="4 11" id="KW-0328">Glycosyltransferase</keyword>
<comment type="subcellular location">
    <subcellularLocation>
        <location evidence="1 11">Membrane</location>
        <topology evidence="1 11">Single-pass type II membrane protein</topology>
    </subcellularLocation>
</comment>
<dbReference type="InterPro" id="IPR027995">
    <property type="entry name" value="Galactosyl_T_N"/>
</dbReference>
<dbReference type="EMBL" id="LIAE01006873">
    <property type="protein sequence ID" value="PAV84312.1"/>
    <property type="molecule type" value="Genomic_DNA"/>
</dbReference>
<evidence type="ECO:0000256" key="1">
    <source>
        <dbReference type="ARBA" id="ARBA00004606"/>
    </source>
</evidence>
<dbReference type="InterPro" id="IPR003859">
    <property type="entry name" value="Galactosyl_T"/>
</dbReference>
<protein>
    <recommendedName>
        <fullName evidence="11">Beta-1,4-N-acetylgalactosaminyltransferase</fullName>
        <ecNumber evidence="11">2.4.1.-</ecNumber>
    </recommendedName>
    <alternativeName>
        <fullName evidence="11">Beta-4-GalNAcT</fullName>
    </alternativeName>
</protein>
<accession>A0A2A2LDM2</accession>
<evidence type="ECO:0000256" key="2">
    <source>
        <dbReference type="ARBA" id="ARBA00004922"/>
    </source>
</evidence>
<dbReference type="PRINTS" id="PR02050">
    <property type="entry name" value="B14GALTRFASE"/>
</dbReference>
<dbReference type="Proteomes" id="UP000218231">
    <property type="component" value="Unassembled WGS sequence"/>
</dbReference>
<evidence type="ECO:0000256" key="3">
    <source>
        <dbReference type="ARBA" id="ARBA00005735"/>
    </source>
</evidence>
<dbReference type="GO" id="GO:0016020">
    <property type="term" value="C:membrane"/>
    <property type="evidence" value="ECO:0007669"/>
    <property type="project" value="UniProtKB-SubCell"/>
</dbReference>
<dbReference type="PANTHER" id="PTHR19300">
    <property type="entry name" value="BETA-1,4-GALACTOSYLTRANSFERASE"/>
    <property type="match status" value="1"/>
</dbReference>
<name>A0A2A2LDM2_9BILA</name>
<feature type="region of interest" description="Disordered" evidence="12">
    <location>
        <begin position="92"/>
        <end position="122"/>
    </location>
</feature>
<dbReference type="PANTHER" id="PTHR19300:SF57">
    <property type="entry name" value="BETA-1,4-N-ACETYLGALACTOSAMINYLTRANSFERASE"/>
    <property type="match status" value="1"/>
</dbReference>
<feature type="domain" description="Galactosyltransferase N-terminal" evidence="14">
    <location>
        <begin position="141"/>
        <end position="273"/>
    </location>
</feature>
<comment type="function">
    <text evidence="11">Catalyzes the transfer of galactose onto proteins or lipids.</text>
</comment>
<evidence type="ECO:0000313" key="16">
    <source>
        <dbReference type="Proteomes" id="UP000218231"/>
    </source>
</evidence>
<evidence type="ECO:0000256" key="4">
    <source>
        <dbReference type="ARBA" id="ARBA00022676"/>
    </source>
</evidence>
<evidence type="ECO:0000256" key="6">
    <source>
        <dbReference type="ARBA" id="ARBA00022692"/>
    </source>
</evidence>
<dbReference type="GO" id="GO:0046872">
    <property type="term" value="F:metal ion binding"/>
    <property type="evidence" value="ECO:0007669"/>
    <property type="project" value="UniProtKB-UniRule"/>
</dbReference>
<dbReference type="UniPathway" id="UPA00378"/>
<comment type="similarity">
    <text evidence="3 11">Belongs to the glycosyltransferase 7 family.</text>
</comment>
<keyword evidence="6 11" id="KW-0812">Transmembrane</keyword>
<dbReference type="InterPro" id="IPR027791">
    <property type="entry name" value="Galactosyl_T_C"/>
</dbReference>
<comment type="caution">
    <text evidence="15">The sequence shown here is derived from an EMBL/GenBank/DDBJ whole genome shotgun (WGS) entry which is preliminary data.</text>
</comment>
<keyword evidence="8 11" id="KW-1133">Transmembrane helix</keyword>
<organism evidence="15 16">
    <name type="scientific">Diploscapter pachys</name>
    <dbReference type="NCBI Taxonomy" id="2018661"/>
    <lineage>
        <taxon>Eukaryota</taxon>
        <taxon>Metazoa</taxon>
        <taxon>Ecdysozoa</taxon>
        <taxon>Nematoda</taxon>
        <taxon>Chromadorea</taxon>
        <taxon>Rhabditida</taxon>
        <taxon>Rhabditina</taxon>
        <taxon>Rhabditomorpha</taxon>
        <taxon>Rhabditoidea</taxon>
        <taxon>Rhabditidae</taxon>
        <taxon>Diploscapter</taxon>
    </lineage>
</organism>
<proteinExistence type="inferred from homology"/>
<dbReference type="GO" id="GO:0008378">
    <property type="term" value="F:galactosyltransferase activity"/>
    <property type="evidence" value="ECO:0007669"/>
    <property type="project" value="TreeGrafter"/>
</dbReference>
<keyword evidence="10 11" id="KW-0325">Glycoprotein</keyword>
<comment type="pathway">
    <text evidence="2 11">Protein modification; protein glycosylation.</text>
</comment>
<evidence type="ECO:0000256" key="8">
    <source>
        <dbReference type="ARBA" id="ARBA00022989"/>
    </source>
</evidence>
<dbReference type="Pfam" id="PF13733">
    <property type="entry name" value="Glyco_transf_7N"/>
    <property type="match status" value="1"/>
</dbReference>
<dbReference type="Gene3D" id="3.90.550.10">
    <property type="entry name" value="Spore Coat Polysaccharide Biosynthesis Protein SpsA, Chain A"/>
    <property type="match status" value="1"/>
</dbReference>
<keyword evidence="7 11" id="KW-0735">Signal-anchor</keyword>
<gene>
    <name evidence="15" type="ORF">WR25_16885</name>
</gene>
<dbReference type="STRING" id="2018661.A0A2A2LDM2"/>
<dbReference type="GO" id="GO:0005975">
    <property type="term" value="P:carbohydrate metabolic process"/>
    <property type="evidence" value="ECO:0007669"/>
    <property type="project" value="InterPro"/>
</dbReference>
<dbReference type="OrthoDB" id="10038994at2759"/>
<evidence type="ECO:0000313" key="15">
    <source>
        <dbReference type="EMBL" id="PAV84312.1"/>
    </source>
</evidence>
<evidence type="ECO:0000256" key="12">
    <source>
        <dbReference type="SAM" id="MobiDB-lite"/>
    </source>
</evidence>
<comment type="cofactor">
    <cofactor evidence="11">
        <name>Mn(2+)</name>
        <dbReference type="ChEBI" id="CHEBI:29035"/>
    </cofactor>
</comment>
<dbReference type="SUPFAM" id="SSF53448">
    <property type="entry name" value="Nucleotide-diphospho-sugar transferases"/>
    <property type="match status" value="1"/>
</dbReference>
<feature type="transmembrane region" description="Helical" evidence="11">
    <location>
        <begin position="40"/>
        <end position="62"/>
    </location>
</feature>
<keyword evidence="5 11" id="KW-0808">Transferase</keyword>
<feature type="domain" description="Galactosyltransferase C-terminal" evidence="13">
    <location>
        <begin position="277"/>
        <end position="353"/>
    </location>
</feature>
<evidence type="ECO:0000256" key="7">
    <source>
        <dbReference type="ARBA" id="ARBA00022968"/>
    </source>
</evidence>
<evidence type="ECO:0000259" key="14">
    <source>
        <dbReference type="Pfam" id="PF13733"/>
    </source>
</evidence>
<evidence type="ECO:0000256" key="9">
    <source>
        <dbReference type="ARBA" id="ARBA00023136"/>
    </source>
</evidence>
<keyword evidence="11" id="KW-0479">Metal-binding</keyword>
<keyword evidence="11" id="KW-0464">Manganese</keyword>
<keyword evidence="9 11" id="KW-0472">Membrane</keyword>